<keyword evidence="7 10" id="KW-0574">Periplasm</keyword>
<dbReference type="PANTHER" id="PTHR35869:SF1">
    <property type="entry name" value="OUTER-MEMBRANE LIPOPROTEIN CARRIER PROTEIN"/>
    <property type="match status" value="1"/>
</dbReference>
<dbReference type="Gene3D" id="2.50.20.10">
    <property type="entry name" value="Lipoprotein localisation LolA/LolB/LppX"/>
    <property type="match status" value="1"/>
</dbReference>
<name>A0A291BC04_9GAMM</name>
<evidence type="ECO:0000256" key="5">
    <source>
        <dbReference type="ARBA" id="ARBA00022448"/>
    </source>
</evidence>
<organism evidence="11 12">
    <name type="scientific">Candidatus Enterovibrio altilux</name>
    <dbReference type="NCBI Taxonomy" id="1927128"/>
    <lineage>
        <taxon>Bacteria</taxon>
        <taxon>Pseudomonadati</taxon>
        <taxon>Pseudomonadota</taxon>
        <taxon>Gammaproteobacteria</taxon>
        <taxon>Vibrionales</taxon>
        <taxon>Vibrionaceae</taxon>
        <taxon>Enterovibrio</taxon>
    </lineage>
</organism>
<dbReference type="InterPro" id="IPR004564">
    <property type="entry name" value="OM_lipoprot_carrier_LolA-like"/>
</dbReference>
<evidence type="ECO:0000256" key="4">
    <source>
        <dbReference type="ARBA" id="ARBA00014035"/>
    </source>
</evidence>
<evidence type="ECO:0000256" key="10">
    <source>
        <dbReference type="HAMAP-Rule" id="MF_00240"/>
    </source>
</evidence>
<comment type="subunit">
    <text evidence="3 10">Monomer.</text>
</comment>
<dbReference type="InterPro" id="IPR029046">
    <property type="entry name" value="LolA/LolB/LppX"/>
</dbReference>
<dbReference type="GO" id="GO:0042953">
    <property type="term" value="P:lipoprotein transport"/>
    <property type="evidence" value="ECO:0007669"/>
    <property type="project" value="InterPro"/>
</dbReference>
<protein>
    <recommendedName>
        <fullName evidence="4 10">Outer-membrane lipoprotein carrier protein</fullName>
    </recommendedName>
</protein>
<dbReference type="SUPFAM" id="SSF89392">
    <property type="entry name" value="Prokaryotic lipoproteins and lipoprotein localization factors"/>
    <property type="match status" value="1"/>
</dbReference>
<dbReference type="EMBL" id="CP020663">
    <property type="protein sequence ID" value="ATF10527.1"/>
    <property type="molecule type" value="Genomic_DNA"/>
</dbReference>
<keyword evidence="9 10" id="KW-0143">Chaperone</keyword>
<dbReference type="Pfam" id="PF03548">
    <property type="entry name" value="LolA"/>
    <property type="match status" value="1"/>
</dbReference>
<dbReference type="HAMAP" id="MF_00240">
    <property type="entry name" value="LolA"/>
    <property type="match status" value="1"/>
</dbReference>
<comment type="function">
    <text evidence="10">Participates in the translocation of lipoproteins from the inner membrane to the outer membrane. Only forms a complex with a lipoprotein if the residue after the N-terminal Cys is not an aspartate (The Asp acts as a targeting signal to indicate that the lipoprotein should stay in the inner membrane).</text>
</comment>
<evidence type="ECO:0000256" key="3">
    <source>
        <dbReference type="ARBA" id="ARBA00011245"/>
    </source>
</evidence>
<keyword evidence="6 10" id="KW-0732">Signal</keyword>
<dbReference type="InterPro" id="IPR018323">
    <property type="entry name" value="OM_lipoprot_carrier_LolA_Pbac"/>
</dbReference>
<keyword evidence="12" id="KW-1185">Reference proteome</keyword>
<reference evidence="12" key="1">
    <citation type="submission" date="2017-04" db="EMBL/GenBank/DDBJ databases">
        <title>Genome evolution of the luminous symbionts of deep sea anglerfish.</title>
        <authorList>
            <person name="Hendry T.A."/>
        </authorList>
    </citation>
    <scope>NUCLEOTIDE SEQUENCE [LARGE SCALE GENOMIC DNA]</scope>
</reference>
<feature type="chain" id="PRO_5017094163" description="Outer-membrane lipoprotein carrier protein" evidence="10">
    <location>
        <begin position="21"/>
        <end position="200"/>
    </location>
</feature>
<dbReference type="KEGG" id="elux:BTN50_2119"/>
<gene>
    <name evidence="10" type="primary">lolA</name>
    <name evidence="11" type="ORF">BTN50_2119</name>
</gene>
<keyword evidence="11" id="KW-0449">Lipoprotein</keyword>
<evidence type="ECO:0000256" key="6">
    <source>
        <dbReference type="ARBA" id="ARBA00022729"/>
    </source>
</evidence>
<dbReference type="AlphaFoldDB" id="A0A291BC04"/>
<dbReference type="GO" id="GO:0044874">
    <property type="term" value="P:lipoprotein localization to outer membrane"/>
    <property type="evidence" value="ECO:0007669"/>
    <property type="project" value="UniProtKB-UniRule"/>
</dbReference>
<dbReference type="GO" id="GO:0030288">
    <property type="term" value="C:outer membrane-bounded periplasmic space"/>
    <property type="evidence" value="ECO:0007669"/>
    <property type="project" value="TreeGrafter"/>
</dbReference>
<dbReference type="Proteomes" id="UP000218160">
    <property type="component" value="Chromosome 2"/>
</dbReference>
<evidence type="ECO:0000313" key="11">
    <source>
        <dbReference type="EMBL" id="ATF10527.1"/>
    </source>
</evidence>
<comment type="similarity">
    <text evidence="2 10">Belongs to the LolA family.</text>
</comment>
<sequence precursor="true">MIRMRQMLLSLLLCAPVVLASPKQELSTRLDKLNSFTAVFKQMVTSPEGEVISESEGTLAMKRPNLFHWKTIIPDENLLVFDGETLWYYSPVIEQVTAMRLDDMISKTPFSLLIRNDSRNWQNYNVSHEGDKFVLSPNKASNMVTLIITVLPNGCIMKFSIVEQDGQISRFAMSNIKNVSPKASLFRFTVPNGVELDDQR</sequence>
<proteinExistence type="inferred from homology"/>
<evidence type="ECO:0000313" key="12">
    <source>
        <dbReference type="Proteomes" id="UP000218160"/>
    </source>
</evidence>
<keyword evidence="8 10" id="KW-0653">Protein transport</keyword>
<evidence type="ECO:0000256" key="8">
    <source>
        <dbReference type="ARBA" id="ARBA00022927"/>
    </source>
</evidence>
<evidence type="ECO:0000256" key="9">
    <source>
        <dbReference type="ARBA" id="ARBA00023186"/>
    </source>
</evidence>
<keyword evidence="5 10" id="KW-0813">Transport</keyword>
<evidence type="ECO:0000256" key="2">
    <source>
        <dbReference type="ARBA" id="ARBA00007615"/>
    </source>
</evidence>
<dbReference type="NCBIfam" id="TIGR00547">
    <property type="entry name" value="lolA"/>
    <property type="match status" value="1"/>
</dbReference>
<dbReference type="CDD" id="cd16325">
    <property type="entry name" value="LolA"/>
    <property type="match status" value="1"/>
</dbReference>
<comment type="subcellular location">
    <subcellularLocation>
        <location evidence="1 10">Periplasm</location>
    </subcellularLocation>
</comment>
<dbReference type="PANTHER" id="PTHR35869">
    <property type="entry name" value="OUTER-MEMBRANE LIPOPROTEIN CARRIER PROTEIN"/>
    <property type="match status" value="1"/>
</dbReference>
<feature type="signal peptide" evidence="10">
    <location>
        <begin position="1"/>
        <end position="20"/>
    </location>
</feature>
<evidence type="ECO:0000256" key="7">
    <source>
        <dbReference type="ARBA" id="ARBA00022764"/>
    </source>
</evidence>
<evidence type="ECO:0000256" key="1">
    <source>
        <dbReference type="ARBA" id="ARBA00004418"/>
    </source>
</evidence>
<accession>A0A291BC04</accession>